<evidence type="ECO:0000256" key="1">
    <source>
        <dbReference type="SAM" id="Phobius"/>
    </source>
</evidence>
<sequence>MKRSSAVIILLNLLLLLIYFNWNVFEKEKTLKQGKLVLLELAPVDPRSLMQGDYMRLSYSLVQNISPHKLPKRGYCVVRLDGHQVAKKVRFQQHKLPLHEGEYLIKYFYNDFIIDLGAGSYFFEEGTQAKYVNAKYGGVRIDNEGNSVLTGLYDKSYNLIK</sequence>
<protein>
    <submittedName>
        <fullName evidence="2">GDYXXLXY domain-containing protein</fullName>
    </submittedName>
</protein>
<keyword evidence="1" id="KW-0812">Transmembrane</keyword>
<evidence type="ECO:0000313" key="3">
    <source>
        <dbReference type="Proteomes" id="UP000322918"/>
    </source>
</evidence>
<dbReference type="AlphaFoldDB" id="A0A5M9HF76"/>
<keyword evidence="1" id="KW-1133">Transmembrane helix</keyword>
<comment type="caution">
    <text evidence="2">The sequence shown here is derived from an EMBL/GenBank/DDBJ whole genome shotgun (WGS) entry which is preliminary data.</text>
</comment>
<organism evidence="2 3">
    <name type="scientific">Arcticibacter tournemirensis</name>
    <dbReference type="NCBI Taxonomy" id="699437"/>
    <lineage>
        <taxon>Bacteria</taxon>
        <taxon>Pseudomonadati</taxon>
        <taxon>Bacteroidota</taxon>
        <taxon>Sphingobacteriia</taxon>
        <taxon>Sphingobacteriales</taxon>
        <taxon>Sphingobacteriaceae</taxon>
        <taxon>Arcticibacter</taxon>
    </lineage>
</organism>
<dbReference type="Pfam" id="PF14345">
    <property type="entry name" value="GDYXXLXY"/>
    <property type="match status" value="1"/>
</dbReference>
<dbReference type="EMBL" id="VWNE01000006">
    <property type="protein sequence ID" value="KAA8485015.1"/>
    <property type="molecule type" value="Genomic_DNA"/>
</dbReference>
<dbReference type="RefSeq" id="WP_141814876.1">
    <property type="nucleotide sequence ID" value="NZ_VFPL01000001.1"/>
</dbReference>
<proteinExistence type="predicted"/>
<name>A0A5M9HF76_9SPHI</name>
<accession>A0A5M9HF76</accession>
<keyword evidence="1" id="KW-0472">Membrane</keyword>
<evidence type="ECO:0000313" key="2">
    <source>
        <dbReference type="EMBL" id="KAA8485015.1"/>
    </source>
</evidence>
<keyword evidence="3" id="KW-1185">Reference proteome</keyword>
<dbReference type="InterPro" id="IPR025833">
    <property type="entry name" value="GDYXXLXY"/>
</dbReference>
<dbReference type="Proteomes" id="UP000322918">
    <property type="component" value="Unassembled WGS sequence"/>
</dbReference>
<reference evidence="2 3" key="1">
    <citation type="submission" date="2019-09" db="EMBL/GenBank/DDBJ databases">
        <title>Pararcticibacter amylolyticus gen. nov., sp. nov., isolated from a rottenly hemp rope, and reclassification of Pedobacter tournemirensis as Pararcticibacter tournemirensis comb. nov.</title>
        <authorList>
            <person name="Cai Y."/>
        </authorList>
    </citation>
    <scope>NUCLEOTIDE SEQUENCE [LARGE SCALE GENOMIC DNA]</scope>
    <source>
        <strain evidence="2 3">TF5-37.2-LB10</strain>
    </source>
</reference>
<gene>
    <name evidence="2" type="ORF">F1649_05115</name>
</gene>
<feature type="transmembrane region" description="Helical" evidence="1">
    <location>
        <begin position="6"/>
        <end position="25"/>
    </location>
</feature>
<dbReference type="OrthoDB" id="4868247at2"/>